<name>A0A1Y4LPX5_9FIRM</name>
<dbReference type="GO" id="GO:0006310">
    <property type="term" value="P:DNA recombination"/>
    <property type="evidence" value="ECO:0007669"/>
    <property type="project" value="UniProtKB-KW"/>
</dbReference>
<accession>A0A1Y4LPX5</accession>
<evidence type="ECO:0000313" key="3">
    <source>
        <dbReference type="EMBL" id="OUP58743.1"/>
    </source>
</evidence>
<dbReference type="SUPFAM" id="SSF56349">
    <property type="entry name" value="DNA breaking-rejoining enzymes"/>
    <property type="match status" value="1"/>
</dbReference>
<protein>
    <recommendedName>
        <fullName evidence="2">Tyr recombinase domain-containing protein</fullName>
    </recommendedName>
</protein>
<sequence length="746" mass="86334">MPTKLYTIDDILNLIKNNYYPDVDFSTNTKYKLSKSFNGLHELCEERGLYSVTWENICQAVNNSTVSPKVMLSFVVTILDLGIYNNSHSESLYRLLPTLKLLILQGTAAWDKLFCGEQIDCLYLGKNSSSDPESKNSYYYIDYENNFLVSCMVAVLNYPRLITRWLEGWLVADFENSLGHFAPFLREINDFSEHTFWHQINYFKNNLKKDKKALNIAIRGVVSFYRWLILEYPKVNIFENAHSMSRDLLTTGWVINLIKDNYYVTTFNMNEDLGDKERVIFLLRGFDRFSTQRKKESFLTLNLSELKSSFYRKELWKYYLSSPSVSVNAFAGQIGYMASGLEFLHKLKNQPNYPNPLFHYFTCQEAVLLKNYIYDMNIALGTKNNRLGAIRRFLLWEKDSRHMFIFDNMFFSYLTQFEEPSKTSGNAVPDEDLIALNNLLVEKSETDHIAMLVHTIFHIAIQTEFRISQICSLTTNCIHPTIKPNQFEVHSTSKTSHGRKDKSVITEITYHLMTRVIQATEELRLTAPPSISEYIFLYQGMVNTIRVVDAPVFRTYLRKCCEELNLKRIYTAADLRDTHMTKSFEYILRNGKSDAEMSILSKHKYIDTSKSHYIEMELEKMLEATYGIIIGDSNLIDPDKNLVDSIPQENNGEDSIVEDGCGCCTAEKCVITSSLPCLACKHFVTTVAHEKFFVKAIENIDTLISRAATPHDKEDFITIKRLYVLYLKSIYKRKEATSIDPEQLGT</sequence>
<dbReference type="InterPro" id="IPR013762">
    <property type="entry name" value="Integrase-like_cat_sf"/>
</dbReference>
<gene>
    <name evidence="3" type="ORF">B5F15_06960</name>
</gene>
<dbReference type="AlphaFoldDB" id="A0A1Y4LPX5"/>
<dbReference type="RefSeq" id="WP_087414851.1">
    <property type="nucleotide sequence ID" value="NZ_NFKL01000008.1"/>
</dbReference>
<comment type="caution">
    <text evidence="3">The sequence shown here is derived from an EMBL/GenBank/DDBJ whole genome shotgun (WGS) entry which is preliminary data.</text>
</comment>
<evidence type="ECO:0000256" key="1">
    <source>
        <dbReference type="ARBA" id="ARBA00023172"/>
    </source>
</evidence>
<feature type="domain" description="Tyr recombinase" evidence="2">
    <location>
        <begin position="418"/>
        <end position="627"/>
    </location>
</feature>
<proteinExistence type="predicted"/>
<evidence type="ECO:0000313" key="4">
    <source>
        <dbReference type="Proteomes" id="UP000195326"/>
    </source>
</evidence>
<dbReference type="Gene3D" id="1.10.443.10">
    <property type="entry name" value="Intergrase catalytic core"/>
    <property type="match status" value="1"/>
</dbReference>
<dbReference type="GO" id="GO:0003677">
    <property type="term" value="F:DNA binding"/>
    <property type="evidence" value="ECO:0007669"/>
    <property type="project" value="InterPro"/>
</dbReference>
<keyword evidence="1" id="KW-0233">DNA recombination</keyword>
<dbReference type="GO" id="GO:0015074">
    <property type="term" value="P:DNA integration"/>
    <property type="evidence" value="ECO:0007669"/>
    <property type="project" value="InterPro"/>
</dbReference>
<dbReference type="InterPro" id="IPR011010">
    <property type="entry name" value="DNA_brk_join_enz"/>
</dbReference>
<organism evidence="3 4">
    <name type="scientific">Butyricicoccus pullicaecorum</name>
    <dbReference type="NCBI Taxonomy" id="501571"/>
    <lineage>
        <taxon>Bacteria</taxon>
        <taxon>Bacillati</taxon>
        <taxon>Bacillota</taxon>
        <taxon>Clostridia</taxon>
        <taxon>Eubacteriales</taxon>
        <taxon>Butyricicoccaceae</taxon>
        <taxon>Butyricicoccus</taxon>
    </lineage>
</organism>
<dbReference type="EMBL" id="NFKL01000008">
    <property type="protein sequence ID" value="OUP58743.1"/>
    <property type="molecule type" value="Genomic_DNA"/>
</dbReference>
<dbReference type="Proteomes" id="UP000195326">
    <property type="component" value="Unassembled WGS sequence"/>
</dbReference>
<dbReference type="PROSITE" id="PS51898">
    <property type="entry name" value="TYR_RECOMBINASE"/>
    <property type="match status" value="1"/>
</dbReference>
<reference evidence="4" key="1">
    <citation type="submission" date="2017-04" db="EMBL/GenBank/DDBJ databases">
        <title>Function of individual gut microbiota members based on whole genome sequencing of pure cultures obtained from chicken caecum.</title>
        <authorList>
            <person name="Medvecky M."/>
            <person name="Cejkova D."/>
            <person name="Polansky O."/>
            <person name="Karasova D."/>
            <person name="Kubasova T."/>
            <person name="Cizek A."/>
            <person name="Rychlik I."/>
        </authorList>
    </citation>
    <scope>NUCLEOTIDE SEQUENCE [LARGE SCALE GENOMIC DNA]</scope>
    <source>
        <strain evidence="4">An179</strain>
    </source>
</reference>
<dbReference type="InterPro" id="IPR002104">
    <property type="entry name" value="Integrase_catalytic"/>
</dbReference>
<evidence type="ECO:0000259" key="2">
    <source>
        <dbReference type="PROSITE" id="PS51898"/>
    </source>
</evidence>